<dbReference type="AlphaFoldDB" id="A0A263D8B8"/>
<organism evidence="2 3">
    <name type="scientific">Amycolatopsis antarctica</name>
    <dbReference type="NCBI Taxonomy" id="1854586"/>
    <lineage>
        <taxon>Bacteria</taxon>
        <taxon>Bacillati</taxon>
        <taxon>Actinomycetota</taxon>
        <taxon>Actinomycetes</taxon>
        <taxon>Pseudonocardiales</taxon>
        <taxon>Pseudonocardiaceae</taxon>
        <taxon>Amycolatopsis</taxon>
    </lineage>
</organism>
<accession>A0A263D8B8</accession>
<protein>
    <submittedName>
        <fullName evidence="2">DUF397 domain-containing protein</fullName>
    </submittedName>
</protein>
<comment type="caution">
    <text evidence="2">The sequence shown here is derived from an EMBL/GenBank/DDBJ whole genome shotgun (WGS) entry which is preliminary data.</text>
</comment>
<dbReference type="Proteomes" id="UP000242444">
    <property type="component" value="Unassembled WGS sequence"/>
</dbReference>
<feature type="domain" description="DUF397" evidence="1">
    <location>
        <begin position="26"/>
        <end position="77"/>
    </location>
</feature>
<dbReference type="InterPro" id="IPR007278">
    <property type="entry name" value="DUF397"/>
</dbReference>
<evidence type="ECO:0000259" key="1">
    <source>
        <dbReference type="Pfam" id="PF04149"/>
    </source>
</evidence>
<dbReference type="RefSeq" id="WP_094862243.1">
    <property type="nucleotide sequence ID" value="NZ_NKYE01000004.1"/>
</dbReference>
<dbReference type="Pfam" id="PF04149">
    <property type="entry name" value="DUF397"/>
    <property type="match status" value="1"/>
</dbReference>
<name>A0A263D8B8_9PSEU</name>
<proteinExistence type="predicted"/>
<dbReference type="InParanoid" id="A0A263D8B8"/>
<sequence length="78" mass="8496">MSTPEPRITWRVSSHSAGNGNCVEVGWRTSSHSAGNGGCVEVREVPGEVHVRDTKNRTGGELHLPREGWNAFLTTIRA</sequence>
<reference evidence="2 3" key="1">
    <citation type="submission" date="2017-07" db="EMBL/GenBank/DDBJ databases">
        <title>Amycolatopsis antarcticus sp. nov., isolated from the surface of an Antarcticus brown macroalga.</title>
        <authorList>
            <person name="Wang J."/>
            <person name="Leiva S."/>
            <person name="Huang J."/>
            <person name="Huang Y."/>
        </authorList>
    </citation>
    <scope>NUCLEOTIDE SEQUENCE [LARGE SCALE GENOMIC DNA]</scope>
    <source>
        <strain evidence="2 3">AU-G6</strain>
    </source>
</reference>
<dbReference type="EMBL" id="NKYE01000004">
    <property type="protein sequence ID" value="OZM73726.1"/>
    <property type="molecule type" value="Genomic_DNA"/>
</dbReference>
<gene>
    <name evidence="2" type="ORF">CFN78_09450</name>
</gene>
<keyword evidence="3" id="KW-1185">Reference proteome</keyword>
<evidence type="ECO:0000313" key="3">
    <source>
        <dbReference type="Proteomes" id="UP000242444"/>
    </source>
</evidence>
<evidence type="ECO:0000313" key="2">
    <source>
        <dbReference type="EMBL" id="OZM73726.1"/>
    </source>
</evidence>
<dbReference type="OrthoDB" id="3630528at2"/>